<organism evidence="1 2">
    <name type="scientific">Rangifer tarandus platyrhynchus</name>
    <name type="common">Svalbard reindeer</name>
    <dbReference type="NCBI Taxonomy" id="3082113"/>
    <lineage>
        <taxon>Eukaryota</taxon>
        <taxon>Metazoa</taxon>
        <taxon>Chordata</taxon>
        <taxon>Craniata</taxon>
        <taxon>Vertebrata</taxon>
        <taxon>Euteleostomi</taxon>
        <taxon>Mammalia</taxon>
        <taxon>Eutheria</taxon>
        <taxon>Laurasiatheria</taxon>
        <taxon>Artiodactyla</taxon>
        <taxon>Ruminantia</taxon>
        <taxon>Pecora</taxon>
        <taxon>Cervidae</taxon>
        <taxon>Odocoileinae</taxon>
        <taxon>Rangifer</taxon>
    </lineage>
</organism>
<dbReference type="Proteomes" id="UP001162501">
    <property type="component" value="Chromosome 14"/>
</dbReference>
<name>A0AC59YFF4_RANTA</name>
<evidence type="ECO:0000313" key="2">
    <source>
        <dbReference type="Proteomes" id="UP001162501"/>
    </source>
</evidence>
<evidence type="ECO:0000313" key="1">
    <source>
        <dbReference type="EMBL" id="CAM9645162.1"/>
    </source>
</evidence>
<gene>
    <name evidence="1" type="ORF">MRATA1EN22A_LOCUS5436</name>
</gene>
<protein>
    <submittedName>
        <fullName evidence="1">Uncharacterized protein</fullName>
    </submittedName>
</protein>
<accession>A0AC59YFF4</accession>
<dbReference type="EMBL" id="OX596098">
    <property type="protein sequence ID" value="CAM9645162.1"/>
    <property type="molecule type" value="Genomic_DNA"/>
</dbReference>
<sequence>MKMMKFSEQGTQRQAELNYKKPPVNHDQYYWLSFADRETGTNDCDNLLLAKKHAVRSATVEVLGEEWELYGPVVYCIPSEVYAPGDVSSTGKEVQDSGNHQIKVEGGKLFRSEYGFCQVQMDYRSLRACSSRNGSSSSGHAILASSPLAGGLAPLPSPRVLAVTRAGAERCAGRWGAMLCCYSRSSVALSPRVPPCAPFFQGNAVS</sequence>
<reference evidence="1" key="1">
    <citation type="submission" date="2023-05" db="EMBL/GenBank/DDBJ databases">
        <authorList>
            <consortium name="ELIXIR-Norway"/>
        </authorList>
    </citation>
    <scope>NUCLEOTIDE SEQUENCE</scope>
</reference>
<reference evidence="1" key="2">
    <citation type="submission" date="2025-03" db="EMBL/GenBank/DDBJ databases">
        <authorList>
            <consortium name="ELIXIR-Norway"/>
            <consortium name="Elixir Norway"/>
        </authorList>
    </citation>
    <scope>NUCLEOTIDE SEQUENCE</scope>
</reference>
<proteinExistence type="predicted"/>